<accession>A0AAD2HMT6</accession>
<name>A0AAD2HMT6_9AGAR</name>
<organism evidence="2 3">
    <name type="scientific">Mycena citricolor</name>
    <dbReference type="NCBI Taxonomy" id="2018698"/>
    <lineage>
        <taxon>Eukaryota</taxon>
        <taxon>Fungi</taxon>
        <taxon>Dikarya</taxon>
        <taxon>Basidiomycota</taxon>
        <taxon>Agaricomycotina</taxon>
        <taxon>Agaricomycetes</taxon>
        <taxon>Agaricomycetidae</taxon>
        <taxon>Agaricales</taxon>
        <taxon>Marasmiineae</taxon>
        <taxon>Mycenaceae</taxon>
        <taxon>Mycena</taxon>
    </lineage>
</organism>
<evidence type="ECO:0000313" key="3">
    <source>
        <dbReference type="Proteomes" id="UP001295794"/>
    </source>
</evidence>
<reference evidence="2" key="1">
    <citation type="submission" date="2023-11" db="EMBL/GenBank/DDBJ databases">
        <authorList>
            <person name="De Vega J J."/>
            <person name="De Vega J J."/>
        </authorList>
    </citation>
    <scope>NUCLEOTIDE SEQUENCE</scope>
</reference>
<feature type="region of interest" description="Disordered" evidence="1">
    <location>
        <begin position="1"/>
        <end position="25"/>
    </location>
</feature>
<evidence type="ECO:0000256" key="1">
    <source>
        <dbReference type="SAM" id="MobiDB-lite"/>
    </source>
</evidence>
<feature type="compositionally biased region" description="Polar residues" evidence="1">
    <location>
        <begin position="1"/>
        <end position="15"/>
    </location>
</feature>
<dbReference type="AlphaFoldDB" id="A0AAD2HMT6"/>
<evidence type="ECO:0000313" key="2">
    <source>
        <dbReference type="EMBL" id="CAK5278041.1"/>
    </source>
</evidence>
<protein>
    <submittedName>
        <fullName evidence="2">Uncharacterized protein</fullName>
    </submittedName>
</protein>
<dbReference type="Proteomes" id="UP001295794">
    <property type="component" value="Unassembled WGS sequence"/>
</dbReference>
<dbReference type="EMBL" id="CAVNYO010000421">
    <property type="protein sequence ID" value="CAK5278041.1"/>
    <property type="molecule type" value="Genomic_DNA"/>
</dbReference>
<proteinExistence type="predicted"/>
<sequence>MRSSLLVTRHSTSTDFPKKQTRTGRHAFSTNTTLSHSPVLGRRVLMYSYGRRWTNSGFVVWSNGTRLRKNGLILPSPSAYTTRSGMSGTSENCWISQLKQYTTTSAATVISMVDVSQVLTPTLRMIFLWDSLLECSQL</sequence>
<keyword evidence="3" id="KW-1185">Reference proteome</keyword>
<gene>
    <name evidence="2" type="ORF">MYCIT1_LOCUS27271</name>
</gene>
<comment type="caution">
    <text evidence="2">The sequence shown here is derived from an EMBL/GenBank/DDBJ whole genome shotgun (WGS) entry which is preliminary data.</text>
</comment>